<comment type="caution">
    <text evidence="2">The sequence shown here is derived from an EMBL/GenBank/DDBJ whole genome shotgun (WGS) entry which is preliminary data.</text>
</comment>
<dbReference type="RefSeq" id="WP_229792866.1">
    <property type="nucleotide sequence ID" value="NZ_BMXT01000002.1"/>
</dbReference>
<evidence type="ECO:0000256" key="1">
    <source>
        <dbReference type="SAM" id="Phobius"/>
    </source>
</evidence>
<feature type="transmembrane region" description="Helical" evidence="1">
    <location>
        <begin position="109"/>
        <end position="133"/>
    </location>
</feature>
<feature type="transmembrane region" description="Helical" evidence="1">
    <location>
        <begin position="217"/>
        <end position="236"/>
    </location>
</feature>
<evidence type="ECO:0000313" key="3">
    <source>
        <dbReference type="Proteomes" id="UP000621898"/>
    </source>
</evidence>
<accession>A0ABQ2ZX11</accession>
<sequence length="296" mass="31372">MAIVGAAVWILHRYLSQIAWRDVTAAWSQLPNRRIAYSVIATAISFAMLAMFDVLAARTVVRDRVSTGLAAFAGAVTQGISNALGFHAITGTALRYRIYATAGVGAGDIARIVGLAGLGVGLGFAVVITGALCWQPAITHGWGRLPGIVLCVLLVALLIWLARRPRTLTLGRWTLAFPSTGIAAAQMLIGGIEMLAAITALYVLLPASVAPPFVDFLPIYVGAVLAGIVSHSPGGLGVFETIMLAAFPAEARADLLVAMVCYRLTYSLLPFVLASAALAVFEMKLRRRMRGARRRS</sequence>
<gene>
    <name evidence="2" type="ORF">GCM10008098_21940</name>
</gene>
<keyword evidence="1" id="KW-0812">Transmembrane</keyword>
<organism evidence="2 3">
    <name type="scientific">Rhodanobacter panaciterrae</name>
    <dbReference type="NCBI Taxonomy" id="490572"/>
    <lineage>
        <taxon>Bacteria</taxon>
        <taxon>Pseudomonadati</taxon>
        <taxon>Pseudomonadota</taxon>
        <taxon>Gammaproteobacteria</taxon>
        <taxon>Lysobacterales</taxon>
        <taxon>Rhodanobacteraceae</taxon>
        <taxon>Rhodanobacter</taxon>
    </lineage>
</organism>
<reference evidence="3" key="1">
    <citation type="journal article" date="2019" name="Int. J. Syst. Evol. Microbiol.">
        <title>The Global Catalogue of Microorganisms (GCM) 10K type strain sequencing project: providing services to taxonomists for standard genome sequencing and annotation.</title>
        <authorList>
            <consortium name="The Broad Institute Genomics Platform"/>
            <consortium name="The Broad Institute Genome Sequencing Center for Infectious Disease"/>
            <person name="Wu L."/>
            <person name="Ma J."/>
        </authorList>
    </citation>
    <scope>NUCLEOTIDE SEQUENCE [LARGE SCALE GENOMIC DNA]</scope>
    <source>
        <strain evidence="3">KCTC 22232</strain>
    </source>
</reference>
<keyword evidence="1" id="KW-0472">Membrane</keyword>
<keyword evidence="3" id="KW-1185">Reference proteome</keyword>
<evidence type="ECO:0000313" key="2">
    <source>
        <dbReference type="EMBL" id="GGY28391.1"/>
    </source>
</evidence>
<dbReference type="Proteomes" id="UP000621898">
    <property type="component" value="Unassembled WGS sequence"/>
</dbReference>
<protein>
    <submittedName>
        <fullName evidence="2">Membrane protein</fullName>
    </submittedName>
</protein>
<feature type="transmembrane region" description="Helical" evidence="1">
    <location>
        <begin position="35"/>
        <end position="57"/>
    </location>
</feature>
<dbReference type="EMBL" id="BMXT01000002">
    <property type="protein sequence ID" value="GGY28391.1"/>
    <property type="molecule type" value="Genomic_DNA"/>
</dbReference>
<feature type="transmembrane region" description="Helical" evidence="1">
    <location>
        <begin position="69"/>
        <end position="89"/>
    </location>
</feature>
<proteinExistence type="predicted"/>
<feature type="transmembrane region" description="Helical" evidence="1">
    <location>
        <begin position="256"/>
        <end position="281"/>
    </location>
</feature>
<keyword evidence="1" id="KW-1133">Transmembrane helix</keyword>
<feature type="transmembrane region" description="Helical" evidence="1">
    <location>
        <begin position="182"/>
        <end position="205"/>
    </location>
</feature>
<name>A0ABQ2ZX11_9GAMM</name>
<feature type="transmembrane region" description="Helical" evidence="1">
    <location>
        <begin position="145"/>
        <end position="162"/>
    </location>
</feature>